<dbReference type="EMBL" id="AMGM01000010">
    <property type="protein sequence ID" value="EKB50366.1"/>
    <property type="molecule type" value="Genomic_DNA"/>
</dbReference>
<protein>
    <recommendedName>
        <fullName evidence="4">Ca3427-like PBP 2 domain-containing protein</fullName>
    </recommendedName>
</protein>
<keyword evidence="6" id="KW-1185">Reference proteome</keyword>
<dbReference type="Pfam" id="PF22384">
    <property type="entry name" value="PBP2_Ca3427_like"/>
    <property type="match status" value="1"/>
</dbReference>
<gene>
    <name evidence="5" type="ORF">B879_01074</name>
</gene>
<comment type="similarity">
    <text evidence="2">Belongs to the bacterial solute-binding protein SsuA/TauA family.</text>
</comment>
<comment type="subcellular location">
    <subcellularLocation>
        <location evidence="1">Periplasm</location>
    </subcellularLocation>
</comment>
<evidence type="ECO:0000256" key="3">
    <source>
        <dbReference type="ARBA" id="ARBA00022729"/>
    </source>
</evidence>
<keyword evidence="3" id="KW-0732">Signal</keyword>
<dbReference type="SUPFAM" id="SSF53850">
    <property type="entry name" value="Periplasmic binding protein-like II"/>
    <property type="match status" value="1"/>
</dbReference>
<dbReference type="GO" id="GO:0042597">
    <property type="term" value="C:periplasmic space"/>
    <property type="evidence" value="ECO:0007669"/>
    <property type="project" value="UniProtKB-SubCell"/>
</dbReference>
<dbReference type="PANTHER" id="PTHR30024:SF47">
    <property type="entry name" value="TAURINE-BINDING PERIPLASMIC PROTEIN"/>
    <property type="match status" value="1"/>
</dbReference>
<dbReference type="OrthoDB" id="6191474at2"/>
<proteinExistence type="inferred from homology"/>
<dbReference type="PANTHER" id="PTHR30024">
    <property type="entry name" value="ALIPHATIC SULFONATES-BINDING PROTEIN-RELATED"/>
    <property type="match status" value="1"/>
</dbReference>
<sequence>MKQIIITGVPEHFNFPWLKVIEDQPFLSEGIELVWRNEPKGSGPMNKAIREESTDLAIILTESFIKDRVEGNTGKIIGWYVHSPLIWGVHVAAQASPRDLSDIKSPSFLISRFGSGSHLMAFLLAKREGWNPHFLKFTEIGDLEGAKKAITHDTPQMFLWEKFTTKPLVDSGLFKRIGEIPTPWPCFVLVASKSALEHHHQIIAKLRDMVYEKAKDLFLERNSTKALSEYYSIQEKDIKSWLKNTRWAEDNCIKEEEISMVYKALSDLEIISKSATTKPSDFVASDLVNWIKS</sequence>
<organism evidence="5 6">
    <name type="scientific">Cecembia lonarensis (strain CCUG 58316 / KCTC 22772 / LW9)</name>
    <dbReference type="NCBI Taxonomy" id="1225176"/>
    <lineage>
        <taxon>Bacteria</taxon>
        <taxon>Pseudomonadati</taxon>
        <taxon>Bacteroidota</taxon>
        <taxon>Cytophagia</taxon>
        <taxon>Cytophagales</taxon>
        <taxon>Cyclobacteriaceae</taxon>
        <taxon>Cecembia</taxon>
    </lineage>
</organism>
<dbReference type="RefSeq" id="WP_009184118.1">
    <property type="nucleotide sequence ID" value="NZ_AMGM01000010.1"/>
</dbReference>
<dbReference type="Proteomes" id="UP000004478">
    <property type="component" value="Unassembled WGS sequence"/>
</dbReference>
<name>K1L6L3_CECL9</name>
<evidence type="ECO:0000313" key="6">
    <source>
        <dbReference type="Proteomes" id="UP000004478"/>
    </source>
</evidence>
<evidence type="ECO:0000313" key="5">
    <source>
        <dbReference type="EMBL" id="EKB50366.1"/>
    </source>
</evidence>
<dbReference type="InterPro" id="IPR054364">
    <property type="entry name" value="Ca3427-like_PBP2"/>
</dbReference>
<reference evidence="5 6" key="1">
    <citation type="journal article" date="2012" name="J. Bacteriol.">
        <title>Draft Genome Sequence of Cecembia lonarensis Strain LW9T, Isolated from Lonar Lake, a Haloalkaline Lake in India.</title>
        <authorList>
            <person name="Shivaji S."/>
            <person name="Ara S."/>
            <person name="Singh A."/>
            <person name="Pinnaka A.K."/>
        </authorList>
    </citation>
    <scope>NUCLEOTIDE SEQUENCE [LARGE SCALE GENOMIC DNA]</scope>
    <source>
        <strain evidence="5 6">LW9</strain>
    </source>
</reference>
<comment type="caution">
    <text evidence="5">The sequence shown here is derived from an EMBL/GenBank/DDBJ whole genome shotgun (WGS) entry which is preliminary data.</text>
</comment>
<dbReference type="Gene3D" id="3.40.190.10">
    <property type="entry name" value="Periplasmic binding protein-like II"/>
    <property type="match status" value="2"/>
</dbReference>
<accession>K1L6L3</accession>
<evidence type="ECO:0000256" key="1">
    <source>
        <dbReference type="ARBA" id="ARBA00004418"/>
    </source>
</evidence>
<dbReference type="AlphaFoldDB" id="K1L6L3"/>
<evidence type="ECO:0000256" key="2">
    <source>
        <dbReference type="ARBA" id="ARBA00010742"/>
    </source>
</evidence>
<dbReference type="PATRIC" id="fig|1225176.3.peg.1143"/>
<feature type="domain" description="Ca3427-like PBP 2" evidence="4">
    <location>
        <begin position="106"/>
        <end position="180"/>
    </location>
</feature>
<evidence type="ECO:0000259" key="4">
    <source>
        <dbReference type="Pfam" id="PF22384"/>
    </source>
</evidence>